<comment type="caution">
    <text evidence="2">The sequence shown here is derived from an EMBL/GenBank/DDBJ whole genome shotgun (WGS) entry which is preliminary data.</text>
</comment>
<sequence>MNTCPPATAQLQADIAESMQRYWDATAESYASHDHFNSNDPQRRAWSLLLARMFPSAEPKTILDVGCGSGFVALSLAELGHQVVGLDISPEMLRVCRAAADARELTNLTLVCGEAEHPPPDVGPVDAVISRHVLWTLPWPEQAVRAWTALTRPGGRVVAIDSLWSPQLISDMDDGDYPVEVTRFLPLLHARDLNPARNVWRRAGLGTVMAERLAWIDEVLHTRSPSDAAMMYRDLSFYFVEGTRLAPSGPDLHRG</sequence>
<dbReference type="PANTHER" id="PTHR43591">
    <property type="entry name" value="METHYLTRANSFERASE"/>
    <property type="match status" value="1"/>
</dbReference>
<feature type="domain" description="Methyltransferase type 11" evidence="1">
    <location>
        <begin position="63"/>
        <end position="158"/>
    </location>
</feature>
<dbReference type="GO" id="GO:0008757">
    <property type="term" value="F:S-adenosylmethionine-dependent methyltransferase activity"/>
    <property type="evidence" value="ECO:0007669"/>
    <property type="project" value="InterPro"/>
</dbReference>
<dbReference type="Gene3D" id="3.40.50.150">
    <property type="entry name" value="Vaccinia Virus protein VP39"/>
    <property type="match status" value="1"/>
</dbReference>
<evidence type="ECO:0000313" key="2">
    <source>
        <dbReference type="EMBL" id="MBE1603904.1"/>
    </source>
</evidence>
<proteinExistence type="predicted"/>
<evidence type="ECO:0000259" key="1">
    <source>
        <dbReference type="Pfam" id="PF08241"/>
    </source>
</evidence>
<protein>
    <submittedName>
        <fullName evidence="2">Ubiquinone/menaquinone biosynthesis C-methylase UbiE</fullName>
    </submittedName>
</protein>
<name>A0A927R767_9ACTN</name>
<gene>
    <name evidence="2" type="ORF">HEB94_000752</name>
</gene>
<dbReference type="Proteomes" id="UP000638648">
    <property type="component" value="Unassembled WGS sequence"/>
</dbReference>
<reference evidence="2" key="1">
    <citation type="submission" date="2020-10" db="EMBL/GenBank/DDBJ databases">
        <title>Sequencing the genomes of 1000 actinobacteria strains.</title>
        <authorList>
            <person name="Klenk H.-P."/>
        </authorList>
    </citation>
    <scope>NUCLEOTIDE SEQUENCE</scope>
    <source>
        <strain evidence="2">DSM 45354</strain>
    </source>
</reference>
<accession>A0A927R767</accession>
<organism evidence="2 3">
    <name type="scientific">Actinopolymorpha pittospori</name>
    <dbReference type="NCBI Taxonomy" id="648752"/>
    <lineage>
        <taxon>Bacteria</taxon>
        <taxon>Bacillati</taxon>
        <taxon>Actinomycetota</taxon>
        <taxon>Actinomycetes</taxon>
        <taxon>Propionibacteriales</taxon>
        <taxon>Actinopolymorphaceae</taxon>
        <taxon>Actinopolymorpha</taxon>
    </lineage>
</organism>
<dbReference type="CDD" id="cd02440">
    <property type="entry name" value="AdoMet_MTases"/>
    <property type="match status" value="1"/>
</dbReference>
<evidence type="ECO:0000313" key="3">
    <source>
        <dbReference type="Proteomes" id="UP000638648"/>
    </source>
</evidence>
<dbReference type="Pfam" id="PF08241">
    <property type="entry name" value="Methyltransf_11"/>
    <property type="match status" value="1"/>
</dbReference>
<dbReference type="RefSeq" id="WP_192748602.1">
    <property type="nucleotide sequence ID" value="NZ_BAABJL010000073.1"/>
</dbReference>
<dbReference type="InterPro" id="IPR029063">
    <property type="entry name" value="SAM-dependent_MTases_sf"/>
</dbReference>
<dbReference type="PANTHER" id="PTHR43591:SF24">
    <property type="entry name" value="2-METHOXY-6-POLYPRENYL-1,4-BENZOQUINOL METHYLASE, MITOCHONDRIAL"/>
    <property type="match status" value="1"/>
</dbReference>
<keyword evidence="3" id="KW-1185">Reference proteome</keyword>
<dbReference type="InterPro" id="IPR013216">
    <property type="entry name" value="Methyltransf_11"/>
</dbReference>
<dbReference type="AlphaFoldDB" id="A0A927R767"/>
<keyword evidence="2" id="KW-0830">Ubiquinone</keyword>
<dbReference type="SUPFAM" id="SSF53335">
    <property type="entry name" value="S-adenosyl-L-methionine-dependent methyltransferases"/>
    <property type="match status" value="1"/>
</dbReference>
<dbReference type="EMBL" id="JADBEM010000001">
    <property type="protein sequence ID" value="MBE1603904.1"/>
    <property type="molecule type" value="Genomic_DNA"/>
</dbReference>